<dbReference type="STRING" id="282301.A0A267H1F4"/>
<proteinExistence type="inferred from homology"/>
<dbReference type="AlphaFoldDB" id="A0A267H1F4"/>
<evidence type="ECO:0000313" key="4">
    <source>
        <dbReference type="EMBL" id="PAA91392.1"/>
    </source>
</evidence>
<dbReference type="GO" id="GO:0044778">
    <property type="term" value="P:meiotic DNA integrity checkpoint signaling"/>
    <property type="evidence" value="ECO:0007669"/>
    <property type="project" value="TreeGrafter"/>
</dbReference>
<evidence type="ECO:0000256" key="3">
    <source>
        <dbReference type="ARBA" id="ARBA00023242"/>
    </source>
</evidence>
<dbReference type="EMBL" id="NIVC01000089">
    <property type="protein sequence ID" value="PAA91392.1"/>
    <property type="molecule type" value="Genomic_DNA"/>
</dbReference>
<dbReference type="GO" id="GO:0005730">
    <property type="term" value="C:nucleolus"/>
    <property type="evidence" value="ECO:0007669"/>
    <property type="project" value="InterPro"/>
</dbReference>
<accession>A0A267H1F4</accession>
<dbReference type="GO" id="GO:0006289">
    <property type="term" value="P:nucleotide-excision repair"/>
    <property type="evidence" value="ECO:0007669"/>
    <property type="project" value="TreeGrafter"/>
</dbReference>
<sequence length="329" mass="37106">PYLLSLRTKPIMKFRAATQDAGCVQYLCKAIVFVSKLANNCVMRCTPDCIYFVLCGHTVEGGVRVWFEIKRDTLFSDYSMAGLDDEHEEVQLEVVLETMVGALTKSFGQARGLRLKLTRRDAAPLLQMELELPTVLTDESRHVTHNVPVRVVPLRYWGEFQTPLEPEFDISFYFPPLSSVRNVLDRMRNLSNRLTIFAQRSTRDQGKCSMRLSVTNSMASVSTTFKDLQLPRWRDEPVDAAGDVHNGRNGDEGDEAEDAEAAAVGVDVPQSARPVRVAVDIRKIGSLLSSPLACPTRIVCNLVRHRVAQFFIFYDEVQLQYFIPALDTE</sequence>
<dbReference type="PANTHER" id="PTHR12900:SF0">
    <property type="entry name" value="CHECKPOINT PROTEIN"/>
    <property type="match status" value="1"/>
</dbReference>
<organism evidence="4 5">
    <name type="scientific">Macrostomum lignano</name>
    <dbReference type="NCBI Taxonomy" id="282301"/>
    <lineage>
        <taxon>Eukaryota</taxon>
        <taxon>Metazoa</taxon>
        <taxon>Spiralia</taxon>
        <taxon>Lophotrochozoa</taxon>
        <taxon>Platyhelminthes</taxon>
        <taxon>Rhabditophora</taxon>
        <taxon>Macrostomorpha</taxon>
        <taxon>Macrostomida</taxon>
        <taxon>Macrostomidae</taxon>
        <taxon>Macrostomum</taxon>
    </lineage>
</organism>
<dbReference type="GO" id="GO:0033314">
    <property type="term" value="P:mitotic DNA replication checkpoint signaling"/>
    <property type="evidence" value="ECO:0007669"/>
    <property type="project" value="TreeGrafter"/>
</dbReference>
<dbReference type="GO" id="GO:0030896">
    <property type="term" value="C:checkpoint clamp complex"/>
    <property type="evidence" value="ECO:0007669"/>
    <property type="project" value="InterPro"/>
</dbReference>
<evidence type="ECO:0000256" key="2">
    <source>
        <dbReference type="ARBA" id="ARBA00005563"/>
    </source>
</evidence>
<dbReference type="GO" id="GO:0035861">
    <property type="term" value="C:site of double-strand break"/>
    <property type="evidence" value="ECO:0007669"/>
    <property type="project" value="TreeGrafter"/>
</dbReference>
<dbReference type="PANTHER" id="PTHR12900">
    <property type="entry name" value="MITOTIC AND DNA DAMAGE CHECKPOINT PROTEIN HUS1"/>
    <property type="match status" value="1"/>
</dbReference>
<comment type="similarity">
    <text evidence="2">Belongs to the HUS1 family.</text>
</comment>
<dbReference type="GO" id="GO:0000724">
    <property type="term" value="P:double-strand break repair via homologous recombination"/>
    <property type="evidence" value="ECO:0007669"/>
    <property type="project" value="TreeGrafter"/>
</dbReference>
<name>A0A267H1F4_9PLAT</name>
<comment type="subcellular location">
    <subcellularLocation>
        <location evidence="1">Nucleus</location>
    </subcellularLocation>
</comment>
<dbReference type="InterPro" id="IPR007150">
    <property type="entry name" value="HUS1/Mec3"/>
</dbReference>
<dbReference type="Gene3D" id="3.70.10.10">
    <property type="match status" value="1"/>
</dbReference>
<keyword evidence="3" id="KW-0539">Nucleus</keyword>
<dbReference type="Pfam" id="PF04005">
    <property type="entry name" value="Hus1"/>
    <property type="match status" value="1"/>
</dbReference>
<dbReference type="InterPro" id="IPR016580">
    <property type="entry name" value="HUS1"/>
</dbReference>
<dbReference type="PIRSF" id="PIRSF011312">
    <property type="entry name" value="Cell_cycle_HUS1"/>
    <property type="match status" value="1"/>
</dbReference>
<dbReference type="Proteomes" id="UP000215902">
    <property type="component" value="Unassembled WGS sequence"/>
</dbReference>
<evidence type="ECO:0008006" key="6">
    <source>
        <dbReference type="Google" id="ProtNLM"/>
    </source>
</evidence>
<reference evidence="4 5" key="1">
    <citation type="submission" date="2017-06" db="EMBL/GenBank/DDBJ databases">
        <title>A platform for efficient transgenesis in Macrostomum lignano, a flatworm model organism for stem cell research.</title>
        <authorList>
            <person name="Berezikov E."/>
        </authorList>
    </citation>
    <scope>NUCLEOTIDE SEQUENCE [LARGE SCALE GENOMIC DNA]</scope>
    <source>
        <strain evidence="4">DV1</strain>
        <tissue evidence="4">Whole organism</tissue>
    </source>
</reference>
<dbReference type="OrthoDB" id="10063861at2759"/>
<evidence type="ECO:0000313" key="5">
    <source>
        <dbReference type="Proteomes" id="UP000215902"/>
    </source>
</evidence>
<dbReference type="GO" id="GO:0000723">
    <property type="term" value="P:telomere maintenance"/>
    <property type="evidence" value="ECO:0007669"/>
    <property type="project" value="TreeGrafter"/>
</dbReference>
<comment type="caution">
    <text evidence="4">The sequence shown here is derived from an EMBL/GenBank/DDBJ whole genome shotgun (WGS) entry which is preliminary data.</text>
</comment>
<feature type="non-terminal residue" evidence="4">
    <location>
        <position position="1"/>
    </location>
</feature>
<dbReference type="GO" id="GO:0031573">
    <property type="term" value="P:mitotic intra-S DNA damage checkpoint signaling"/>
    <property type="evidence" value="ECO:0007669"/>
    <property type="project" value="TreeGrafter"/>
</dbReference>
<protein>
    <recommendedName>
        <fullName evidence="6">Checkpoint protein</fullName>
    </recommendedName>
</protein>
<evidence type="ECO:0000256" key="1">
    <source>
        <dbReference type="ARBA" id="ARBA00004123"/>
    </source>
</evidence>
<keyword evidence="5" id="KW-1185">Reference proteome</keyword>
<gene>
    <name evidence="4" type="ORF">BOX15_Mlig030259g2</name>
</gene>